<dbReference type="OrthoDB" id="4062651at2759"/>
<dbReference type="InterPro" id="IPR011009">
    <property type="entry name" value="Kinase-like_dom_sf"/>
</dbReference>
<gene>
    <name evidence="1" type="ORF">M408DRAFT_74364</name>
</gene>
<dbReference type="EMBL" id="KN824314">
    <property type="protein sequence ID" value="KIM25396.1"/>
    <property type="molecule type" value="Genomic_DNA"/>
</dbReference>
<dbReference type="Proteomes" id="UP000054097">
    <property type="component" value="Unassembled WGS sequence"/>
</dbReference>
<dbReference type="SUPFAM" id="SSF56112">
    <property type="entry name" value="Protein kinase-like (PK-like)"/>
    <property type="match status" value="1"/>
</dbReference>
<sequence length="199" mass="22601">MERKDIEQLTFPYKGHFTTDEGAKVYFTYQGRLENDKLLFSATTNERENIIIKFTKRYSENAHRHCSGQGAAPRLYAFNALPGGWFMVVMENLSSSHKLVHQHDQISSEMSDALQKAVGILHDGNFVHGDIRDVNLMVPEEGGVGNFMILDFDWAGFEGEVRYPAYVNIVGVSRPKGAIDGELITKQHDLDMLDRIIHR</sequence>
<proteinExistence type="predicted"/>
<name>A0A0C3B1H7_SERVB</name>
<evidence type="ECO:0008006" key="3">
    <source>
        <dbReference type="Google" id="ProtNLM"/>
    </source>
</evidence>
<dbReference type="AlphaFoldDB" id="A0A0C3B1H7"/>
<dbReference type="HOGENOM" id="CLU_013871_0_2_1"/>
<accession>A0A0C3B1H7</accession>
<keyword evidence="2" id="KW-1185">Reference proteome</keyword>
<reference evidence="2" key="2">
    <citation type="submission" date="2015-01" db="EMBL/GenBank/DDBJ databases">
        <title>Evolutionary Origins and Diversification of the Mycorrhizal Mutualists.</title>
        <authorList>
            <consortium name="DOE Joint Genome Institute"/>
            <consortium name="Mycorrhizal Genomics Consortium"/>
            <person name="Kohler A."/>
            <person name="Kuo A."/>
            <person name="Nagy L.G."/>
            <person name="Floudas D."/>
            <person name="Copeland A."/>
            <person name="Barry K.W."/>
            <person name="Cichocki N."/>
            <person name="Veneault-Fourrey C."/>
            <person name="LaButti K."/>
            <person name="Lindquist E.A."/>
            <person name="Lipzen A."/>
            <person name="Lundell T."/>
            <person name="Morin E."/>
            <person name="Murat C."/>
            <person name="Riley R."/>
            <person name="Ohm R."/>
            <person name="Sun H."/>
            <person name="Tunlid A."/>
            <person name="Henrissat B."/>
            <person name="Grigoriev I.V."/>
            <person name="Hibbett D.S."/>
            <person name="Martin F."/>
        </authorList>
    </citation>
    <scope>NUCLEOTIDE SEQUENCE [LARGE SCALE GENOMIC DNA]</scope>
    <source>
        <strain evidence="2">MAFF 305830</strain>
    </source>
</reference>
<reference evidence="1 2" key="1">
    <citation type="submission" date="2014-04" db="EMBL/GenBank/DDBJ databases">
        <authorList>
            <consortium name="DOE Joint Genome Institute"/>
            <person name="Kuo A."/>
            <person name="Zuccaro A."/>
            <person name="Kohler A."/>
            <person name="Nagy L.G."/>
            <person name="Floudas D."/>
            <person name="Copeland A."/>
            <person name="Barry K.W."/>
            <person name="Cichocki N."/>
            <person name="Veneault-Fourrey C."/>
            <person name="LaButti K."/>
            <person name="Lindquist E.A."/>
            <person name="Lipzen A."/>
            <person name="Lundell T."/>
            <person name="Morin E."/>
            <person name="Murat C."/>
            <person name="Sun H."/>
            <person name="Tunlid A."/>
            <person name="Henrissat B."/>
            <person name="Grigoriev I.V."/>
            <person name="Hibbett D.S."/>
            <person name="Martin F."/>
            <person name="Nordberg H.P."/>
            <person name="Cantor M.N."/>
            <person name="Hua S.X."/>
        </authorList>
    </citation>
    <scope>NUCLEOTIDE SEQUENCE [LARGE SCALE GENOMIC DNA]</scope>
    <source>
        <strain evidence="1 2">MAFF 305830</strain>
    </source>
</reference>
<organism evidence="1 2">
    <name type="scientific">Serendipita vermifera MAFF 305830</name>
    <dbReference type="NCBI Taxonomy" id="933852"/>
    <lineage>
        <taxon>Eukaryota</taxon>
        <taxon>Fungi</taxon>
        <taxon>Dikarya</taxon>
        <taxon>Basidiomycota</taxon>
        <taxon>Agaricomycotina</taxon>
        <taxon>Agaricomycetes</taxon>
        <taxon>Sebacinales</taxon>
        <taxon>Serendipitaceae</taxon>
        <taxon>Serendipita</taxon>
    </lineage>
</organism>
<evidence type="ECO:0000313" key="2">
    <source>
        <dbReference type="Proteomes" id="UP000054097"/>
    </source>
</evidence>
<protein>
    <recommendedName>
        <fullName evidence="3">Protein kinase domain-containing protein</fullName>
    </recommendedName>
</protein>
<evidence type="ECO:0000313" key="1">
    <source>
        <dbReference type="EMBL" id="KIM25396.1"/>
    </source>
</evidence>